<reference evidence="3" key="1">
    <citation type="journal article" date="2019" name="Curr. Biol.">
        <title>Genome Sequence of Striga asiatica Provides Insight into the Evolution of Plant Parasitism.</title>
        <authorList>
            <person name="Yoshida S."/>
            <person name="Kim S."/>
            <person name="Wafula E.K."/>
            <person name="Tanskanen J."/>
            <person name="Kim Y.M."/>
            <person name="Honaas L."/>
            <person name="Yang Z."/>
            <person name="Spallek T."/>
            <person name="Conn C.E."/>
            <person name="Ichihashi Y."/>
            <person name="Cheong K."/>
            <person name="Cui S."/>
            <person name="Der J.P."/>
            <person name="Gundlach H."/>
            <person name="Jiao Y."/>
            <person name="Hori C."/>
            <person name="Ishida J.K."/>
            <person name="Kasahara H."/>
            <person name="Kiba T."/>
            <person name="Kim M.S."/>
            <person name="Koo N."/>
            <person name="Laohavisit A."/>
            <person name="Lee Y.H."/>
            <person name="Lumba S."/>
            <person name="McCourt P."/>
            <person name="Mortimer J.C."/>
            <person name="Mutuku J.M."/>
            <person name="Nomura T."/>
            <person name="Sasaki-Sekimoto Y."/>
            <person name="Seto Y."/>
            <person name="Wang Y."/>
            <person name="Wakatake T."/>
            <person name="Sakakibara H."/>
            <person name="Demura T."/>
            <person name="Yamaguchi S."/>
            <person name="Yoneyama K."/>
            <person name="Manabe R.I."/>
            <person name="Nelson D.C."/>
            <person name="Schulman A.H."/>
            <person name="Timko M.P."/>
            <person name="dePamphilis C.W."/>
            <person name="Choi D."/>
            <person name="Shirasu K."/>
        </authorList>
    </citation>
    <scope>NUCLEOTIDE SEQUENCE [LARGE SCALE GENOMIC DNA]</scope>
    <source>
        <strain evidence="3">cv. UVA1</strain>
    </source>
</reference>
<evidence type="ECO:0000313" key="2">
    <source>
        <dbReference type="EMBL" id="GER43995.1"/>
    </source>
</evidence>
<proteinExistence type="predicted"/>
<comment type="caution">
    <text evidence="2">The sequence shown here is derived from an EMBL/GenBank/DDBJ whole genome shotgun (WGS) entry which is preliminary data.</text>
</comment>
<keyword evidence="3" id="KW-1185">Reference proteome</keyword>
<feature type="region of interest" description="Disordered" evidence="1">
    <location>
        <begin position="69"/>
        <end position="92"/>
    </location>
</feature>
<gene>
    <name evidence="2" type="ORF">STAS_20873</name>
</gene>
<protein>
    <submittedName>
        <fullName evidence="2">Alanine--tRNA ligase</fullName>
    </submittedName>
</protein>
<name>A0A5A7QFA3_STRAF</name>
<keyword evidence="2" id="KW-0436">Ligase</keyword>
<organism evidence="2 3">
    <name type="scientific">Striga asiatica</name>
    <name type="common">Asiatic witchweed</name>
    <name type="synonym">Buchnera asiatica</name>
    <dbReference type="NCBI Taxonomy" id="4170"/>
    <lineage>
        <taxon>Eukaryota</taxon>
        <taxon>Viridiplantae</taxon>
        <taxon>Streptophyta</taxon>
        <taxon>Embryophyta</taxon>
        <taxon>Tracheophyta</taxon>
        <taxon>Spermatophyta</taxon>
        <taxon>Magnoliopsida</taxon>
        <taxon>eudicotyledons</taxon>
        <taxon>Gunneridae</taxon>
        <taxon>Pentapetalae</taxon>
        <taxon>asterids</taxon>
        <taxon>lamiids</taxon>
        <taxon>Lamiales</taxon>
        <taxon>Orobanchaceae</taxon>
        <taxon>Buchnereae</taxon>
        <taxon>Striga</taxon>
    </lineage>
</organism>
<feature type="compositionally biased region" description="Basic and acidic residues" evidence="1">
    <location>
        <begin position="69"/>
        <end position="84"/>
    </location>
</feature>
<evidence type="ECO:0000313" key="3">
    <source>
        <dbReference type="Proteomes" id="UP000325081"/>
    </source>
</evidence>
<dbReference type="Proteomes" id="UP000325081">
    <property type="component" value="Unassembled WGS sequence"/>
</dbReference>
<evidence type="ECO:0000256" key="1">
    <source>
        <dbReference type="SAM" id="MobiDB-lite"/>
    </source>
</evidence>
<sequence length="174" mass="19290">MTRVYGCRKSGHKFLDNLVNPRACSQKNGVHRPDCNLSTPYSCRGFEEDQTPAHECVFFGDWPSHEELVTKDKSSSVEKSDNNESSRSQTINTPTKNISINQHTQNLEAISPRYGLGNQSSLVSDIKYQRVSPWAANAALWTGKLPTLSSAHSKSGLRPTRILAATLFPVRDAT</sequence>
<dbReference type="GO" id="GO:0016874">
    <property type="term" value="F:ligase activity"/>
    <property type="evidence" value="ECO:0007669"/>
    <property type="project" value="UniProtKB-KW"/>
</dbReference>
<dbReference type="EMBL" id="BKCP01006848">
    <property type="protein sequence ID" value="GER43995.1"/>
    <property type="molecule type" value="Genomic_DNA"/>
</dbReference>
<dbReference type="AlphaFoldDB" id="A0A5A7QFA3"/>
<accession>A0A5A7QFA3</accession>